<dbReference type="EMBL" id="CP159534">
    <property type="protein sequence ID" value="XCJ74888.1"/>
    <property type="molecule type" value="Genomic_DNA"/>
</dbReference>
<evidence type="ECO:0000313" key="3">
    <source>
        <dbReference type="EMBL" id="XCJ74888.1"/>
    </source>
</evidence>
<name>A0AAU8J3T4_9ACTN</name>
<dbReference type="RefSeq" id="WP_353946324.1">
    <property type="nucleotide sequence ID" value="NZ_CP159534.1"/>
</dbReference>
<proteinExistence type="predicted"/>
<organism evidence="3">
    <name type="scientific">Streptomyces tabacisoli</name>
    <dbReference type="NCBI Taxonomy" id="3156398"/>
    <lineage>
        <taxon>Bacteria</taxon>
        <taxon>Bacillati</taxon>
        <taxon>Actinomycetota</taxon>
        <taxon>Actinomycetes</taxon>
        <taxon>Kitasatosporales</taxon>
        <taxon>Streptomycetaceae</taxon>
        <taxon>Streptomyces</taxon>
    </lineage>
</organism>
<feature type="transmembrane region" description="Helical" evidence="2">
    <location>
        <begin position="12"/>
        <end position="31"/>
    </location>
</feature>
<gene>
    <name evidence="3" type="ORF">ABII15_35155</name>
</gene>
<feature type="region of interest" description="Disordered" evidence="1">
    <location>
        <begin position="37"/>
        <end position="64"/>
    </location>
</feature>
<keyword evidence="2" id="KW-1133">Transmembrane helix</keyword>
<protein>
    <submittedName>
        <fullName evidence="3">DUF6479 family protein</fullName>
    </submittedName>
</protein>
<evidence type="ECO:0000256" key="1">
    <source>
        <dbReference type="SAM" id="MobiDB-lite"/>
    </source>
</evidence>
<accession>A0AAU8J3T4</accession>
<dbReference type="AlphaFoldDB" id="A0AAU8J3T4"/>
<reference evidence="3" key="1">
    <citation type="submission" date="2024-06" db="EMBL/GenBank/DDBJ databases">
        <title>Streptomyces sp. strain HUAS MG91 genome sequences.</title>
        <authorList>
            <person name="Mo P."/>
        </authorList>
    </citation>
    <scope>NUCLEOTIDE SEQUENCE</scope>
    <source>
        <strain evidence="3">HUAS MG91</strain>
    </source>
</reference>
<keyword evidence="2" id="KW-0472">Membrane</keyword>
<evidence type="ECO:0000256" key="2">
    <source>
        <dbReference type="SAM" id="Phobius"/>
    </source>
</evidence>
<dbReference type="KEGG" id="stac:ABII15_35155"/>
<keyword evidence="2" id="KW-0812">Transmembrane</keyword>
<sequence length="64" mass="7272">MHTLAASGSASWIFTVVGVLIVIGLLVLLWTSRRRLARRPNPPQTPQPRQDSWQEPDEAQRDDH</sequence>